<feature type="transmembrane region" description="Helical" evidence="13">
    <location>
        <begin position="21"/>
        <end position="47"/>
    </location>
</feature>
<comment type="subcellular location">
    <subcellularLocation>
        <location evidence="1">Secreted</location>
    </subcellularLocation>
</comment>
<evidence type="ECO:0000259" key="16">
    <source>
        <dbReference type="PROSITE" id="PS50998"/>
    </source>
</evidence>
<dbReference type="Gene3D" id="4.10.740.10">
    <property type="entry name" value="Coagulation Factor IX"/>
    <property type="match status" value="1"/>
</dbReference>
<dbReference type="SMART" id="SM00020">
    <property type="entry name" value="Tryp_SPc"/>
    <property type="match status" value="1"/>
</dbReference>
<keyword evidence="3" id="KW-0964">Secreted</keyword>
<evidence type="ECO:0000259" key="14">
    <source>
        <dbReference type="PROSITE" id="PS50026"/>
    </source>
</evidence>
<dbReference type="InterPro" id="IPR000294">
    <property type="entry name" value="GLA_domain"/>
</dbReference>
<evidence type="ECO:0000256" key="7">
    <source>
        <dbReference type="ARBA" id="ARBA00022737"/>
    </source>
</evidence>
<dbReference type="CDD" id="cd00054">
    <property type="entry name" value="EGF_CA"/>
    <property type="match status" value="1"/>
</dbReference>
<dbReference type="SUPFAM" id="SSF50494">
    <property type="entry name" value="Trypsin-like serine proteases"/>
    <property type="match status" value="1"/>
</dbReference>
<evidence type="ECO:0000256" key="4">
    <source>
        <dbReference type="ARBA" id="ARBA00022536"/>
    </source>
</evidence>
<dbReference type="FunFam" id="4.10.740.10:FF:000001">
    <property type="entry name" value="vitamin K-dependent protein S"/>
    <property type="match status" value="1"/>
</dbReference>
<name>H3CM81_TETNG</name>
<comment type="caution">
    <text evidence="12">Lacks conserved residue(s) required for the propagation of feature annotation.</text>
</comment>
<evidence type="ECO:0000256" key="6">
    <source>
        <dbReference type="ARBA" id="ARBA00022729"/>
    </source>
</evidence>
<dbReference type="Gene3D" id="2.40.10.10">
    <property type="entry name" value="Trypsin-like serine proteases"/>
    <property type="match status" value="2"/>
</dbReference>
<evidence type="ECO:0000256" key="5">
    <source>
        <dbReference type="ARBA" id="ARBA00022670"/>
    </source>
</evidence>
<dbReference type="AlphaFoldDB" id="H3CM81"/>
<keyword evidence="13" id="KW-0472">Membrane</keyword>
<dbReference type="PROSITE" id="PS00022">
    <property type="entry name" value="EGF_1"/>
    <property type="match status" value="1"/>
</dbReference>
<dbReference type="Pfam" id="PF00089">
    <property type="entry name" value="Trypsin"/>
    <property type="match status" value="1"/>
</dbReference>
<keyword evidence="18" id="KW-1185">Reference proteome</keyword>
<evidence type="ECO:0000256" key="9">
    <source>
        <dbReference type="ARBA" id="ARBA00022837"/>
    </source>
</evidence>
<keyword evidence="2" id="KW-0301">Gamma-carboxyglutamic acid</keyword>
<dbReference type="STRING" id="99883.ENSTNIP00000009362"/>
<evidence type="ECO:0000256" key="10">
    <source>
        <dbReference type="ARBA" id="ARBA00023157"/>
    </source>
</evidence>
<evidence type="ECO:0000256" key="12">
    <source>
        <dbReference type="PROSITE-ProRule" id="PRU00076"/>
    </source>
</evidence>
<feature type="domain" description="Peptidase S1" evidence="15">
    <location>
        <begin position="225"/>
        <end position="455"/>
    </location>
</feature>
<dbReference type="InterPro" id="IPR009003">
    <property type="entry name" value="Peptidase_S1_PA"/>
</dbReference>
<dbReference type="InterPro" id="IPR012224">
    <property type="entry name" value="Pept_S1A_FX"/>
</dbReference>
<keyword evidence="10 12" id="KW-1015">Disulfide bond</keyword>
<accession>H3CM81</accession>
<keyword evidence="4 12" id="KW-0245">EGF-like domain</keyword>
<dbReference type="InterPro" id="IPR035972">
    <property type="entry name" value="GLA-like_dom_SF"/>
</dbReference>
<dbReference type="PROSITE" id="PS50026">
    <property type="entry name" value="EGF_3"/>
    <property type="match status" value="1"/>
</dbReference>
<dbReference type="OMA" id="RTITFWA"/>
<dbReference type="GO" id="GO:0005509">
    <property type="term" value="F:calcium ion binding"/>
    <property type="evidence" value="ECO:0007669"/>
    <property type="project" value="InterPro"/>
</dbReference>
<dbReference type="PROSITE" id="PS01186">
    <property type="entry name" value="EGF_2"/>
    <property type="match status" value="1"/>
</dbReference>
<reference evidence="17" key="3">
    <citation type="submission" date="2025-09" db="UniProtKB">
        <authorList>
            <consortium name="Ensembl"/>
        </authorList>
    </citation>
    <scope>IDENTIFICATION</scope>
</reference>
<dbReference type="PANTHER" id="PTHR24278:SF35">
    <property type="entry name" value="PROTEIN Z, VITAMIN K-DEPENDENT PLASMA GLYCOPROTEIN B"/>
    <property type="match status" value="1"/>
</dbReference>
<evidence type="ECO:0000256" key="13">
    <source>
        <dbReference type="SAM" id="Phobius"/>
    </source>
</evidence>
<dbReference type="GO" id="GO:0007596">
    <property type="term" value="P:blood coagulation"/>
    <property type="evidence" value="ECO:0007669"/>
    <property type="project" value="InterPro"/>
</dbReference>
<feature type="domain" description="Gla" evidence="16">
    <location>
        <begin position="67"/>
        <end position="113"/>
    </location>
</feature>
<feature type="disulfide bond" evidence="12">
    <location>
        <begin position="139"/>
        <end position="148"/>
    </location>
</feature>
<dbReference type="HOGENOM" id="CLU_006842_19_5_1"/>
<evidence type="ECO:0000256" key="8">
    <source>
        <dbReference type="ARBA" id="ARBA00022801"/>
    </source>
</evidence>
<keyword evidence="6" id="KW-0732">Signal</keyword>
<dbReference type="PROSITE" id="PS50240">
    <property type="entry name" value="TRYPSIN_DOM"/>
    <property type="match status" value="1"/>
</dbReference>
<evidence type="ECO:0000313" key="17">
    <source>
        <dbReference type="Ensembl" id="ENSTNIP00000009362.1"/>
    </source>
</evidence>
<dbReference type="SMART" id="SM00069">
    <property type="entry name" value="GLA"/>
    <property type="match status" value="1"/>
</dbReference>
<keyword evidence="9" id="KW-0106">Calcium</keyword>
<dbReference type="InterPro" id="IPR000742">
    <property type="entry name" value="EGF"/>
</dbReference>
<organism evidence="17 18">
    <name type="scientific">Tetraodon nigroviridis</name>
    <name type="common">Spotted green pufferfish</name>
    <name type="synonym">Chelonodon nigroviridis</name>
    <dbReference type="NCBI Taxonomy" id="99883"/>
    <lineage>
        <taxon>Eukaryota</taxon>
        <taxon>Metazoa</taxon>
        <taxon>Chordata</taxon>
        <taxon>Craniata</taxon>
        <taxon>Vertebrata</taxon>
        <taxon>Euteleostomi</taxon>
        <taxon>Actinopterygii</taxon>
        <taxon>Neopterygii</taxon>
        <taxon>Teleostei</taxon>
        <taxon>Neoteleostei</taxon>
        <taxon>Acanthomorphata</taxon>
        <taxon>Eupercaria</taxon>
        <taxon>Tetraodontiformes</taxon>
        <taxon>Tetradontoidea</taxon>
        <taxon>Tetraodontidae</taxon>
        <taxon>Tetraodon</taxon>
    </lineage>
</organism>
<dbReference type="FunFam" id="2.10.25.10:FF:000321">
    <property type="entry name" value="Protein delta homolog 1"/>
    <property type="match status" value="1"/>
</dbReference>
<evidence type="ECO:0000256" key="3">
    <source>
        <dbReference type="ARBA" id="ARBA00022525"/>
    </source>
</evidence>
<dbReference type="Gene3D" id="2.10.25.10">
    <property type="entry name" value="Laminin"/>
    <property type="match status" value="2"/>
</dbReference>
<keyword evidence="11" id="KW-0325">Glycoprotein</keyword>
<dbReference type="PRINTS" id="PR00001">
    <property type="entry name" value="GLABLOOD"/>
</dbReference>
<dbReference type="SUPFAM" id="SSF57630">
    <property type="entry name" value="GLA-domain"/>
    <property type="match status" value="1"/>
</dbReference>
<keyword evidence="7" id="KW-0677">Repeat</keyword>
<dbReference type="InterPro" id="IPR001254">
    <property type="entry name" value="Trypsin_dom"/>
</dbReference>
<dbReference type="InterPro" id="IPR001881">
    <property type="entry name" value="EGF-like_Ca-bd_dom"/>
</dbReference>
<dbReference type="GO" id="GO:0006508">
    <property type="term" value="P:proteolysis"/>
    <property type="evidence" value="ECO:0007669"/>
    <property type="project" value="UniProtKB-KW"/>
</dbReference>
<dbReference type="InterPro" id="IPR018097">
    <property type="entry name" value="EGF_Ca-bd_CS"/>
</dbReference>
<evidence type="ECO:0000256" key="2">
    <source>
        <dbReference type="ARBA" id="ARBA00022479"/>
    </source>
</evidence>
<dbReference type="PROSITE" id="PS01187">
    <property type="entry name" value="EGF_CA"/>
    <property type="match status" value="1"/>
</dbReference>
<dbReference type="SUPFAM" id="SSF57196">
    <property type="entry name" value="EGF/Laminin"/>
    <property type="match status" value="2"/>
</dbReference>
<evidence type="ECO:0000256" key="11">
    <source>
        <dbReference type="ARBA" id="ARBA00023180"/>
    </source>
</evidence>
<dbReference type="Proteomes" id="UP000007303">
    <property type="component" value="Unassembled WGS sequence"/>
</dbReference>
<dbReference type="GO" id="GO:0004252">
    <property type="term" value="F:serine-type endopeptidase activity"/>
    <property type="evidence" value="ECO:0007669"/>
    <property type="project" value="InterPro"/>
</dbReference>
<dbReference type="PROSITE" id="PS00011">
    <property type="entry name" value="GLA_1"/>
    <property type="match status" value="1"/>
</dbReference>
<dbReference type="PANTHER" id="PTHR24278">
    <property type="entry name" value="COAGULATION FACTOR"/>
    <property type="match status" value="1"/>
</dbReference>
<dbReference type="SMART" id="SM00181">
    <property type="entry name" value="EGF"/>
    <property type="match status" value="2"/>
</dbReference>
<evidence type="ECO:0000259" key="15">
    <source>
        <dbReference type="PROSITE" id="PS50240"/>
    </source>
</evidence>
<dbReference type="InterPro" id="IPR050442">
    <property type="entry name" value="Peptidase_S1_coag_factors"/>
</dbReference>
<dbReference type="InParanoid" id="H3CM81"/>
<dbReference type="GO" id="GO:0005615">
    <property type="term" value="C:extracellular space"/>
    <property type="evidence" value="ECO:0007669"/>
    <property type="project" value="TreeGrafter"/>
</dbReference>
<reference evidence="17" key="2">
    <citation type="submission" date="2025-08" db="UniProtKB">
        <authorList>
            <consortium name="Ensembl"/>
        </authorList>
    </citation>
    <scope>IDENTIFICATION</scope>
</reference>
<keyword evidence="13" id="KW-1133">Transmembrane helix</keyword>
<evidence type="ECO:0000313" key="18">
    <source>
        <dbReference type="Proteomes" id="UP000007303"/>
    </source>
</evidence>
<proteinExistence type="predicted"/>
<feature type="domain" description="EGF-like" evidence="14">
    <location>
        <begin position="113"/>
        <end position="149"/>
    </location>
</feature>
<dbReference type="PROSITE" id="PS00010">
    <property type="entry name" value="ASX_HYDROXYL"/>
    <property type="match status" value="1"/>
</dbReference>
<dbReference type="Ensembl" id="ENSTNIT00000009533.1">
    <property type="protein sequence ID" value="ENSTNIP00000009362.1"/>
    <property type="gene ID" value="ENSTNIG00000006588.1"/>
</dbReference>
<dbReference type="PIRSF" id="PIRSF001143">
    <property type="entry name" value="Factor_X"/>
    <property type="match status" value="1"/>
</dbReference>
<keyword evidence="5" id="KW-0645">Protease</keyword>
<dbReference type="Pfam" id="PF00008">
    <property type="entry name" value="EGF"/>
    <property type="match status" value="1"/>
</dbReference>
<keyword evidence="8" id="KW-0378">Hydrolase</keyword>
<dbReference type="GeneTree" id="ENSGT00940000154474"/>
<dbReference type="Pfam" id="PF00594">
    <property type="entry name" value="Gla"/>
    <property type="match status" value="1"/>
</dbReference>
<reference evidence="18" key="1">
    <citation type="journal article" date="2004" name="Nature">
        <title>Genome duplication in the teleost fish Tetraodon nigroviridis reveals the early vertebrate proto-karyotype.</title>
        <authorList>
            <person name="Jaillon O."/>
            <person name="Aury J.-M."/>
            <person name="Brunet F."/>
            <person name="Petit J.-L."/>
            <person name="Stange-Thomann N."/>
            <person name="Mauceli E."/>
            <person name="Bouneau L."/>
            <person name="Fischer C."/>
            <person name="Ozouf-Costaz C."/>
            <person name="Bernot A."/>
            <person name="Nicaud S."/>
            <person name="Jaffe D."/>
            <person name="Fisher S."/>
            <person name="Lutfalla G."/>
            <person name="Dossat C."/>
            <person name="Segurens B."/>
            <person name="Dasilva C."/>
            <person name="Salanoubat M."/>
            <person name="Levy M."/>
            <person name="Boudet N."/>
            <person name="Castellano S."/>
            <person name="Anthouard V."/>
            <person name="Jubin C."/>
            <person name="Castelli V."/>
            <person name="Katinka M."/>
            <person name="Vacherie B."/>
            <person name="Biemont C."/>
            <person name="Skalli Z."/>
            <person name="Cattolico L."/>
            <person name="Poulain J."/>
            <person name="De Berardinis V."/>
            <person name="Cruaud C."/>
            <person name="Duprat S."/>
            <person name="Brottier P."/>
            <person name="Coutanceau J.-P."/>
            <person name="Gouzy J."/>
            <person name="Parra G."/>
            <person name="Lardier G."/>
            <person name="Chapple C."/>
            <person name="McKernan K.J."/>
            <person name="McEwan P."/>
            <person name="Bosak S."/>
            <person name="Kellis M."/>
            <person name="Volff J.-N."/>
            <person name="Guigo R."/>
            <person name="Zody M.C."/>
            <person name="Mesirov J."/>
            <person name="Lindblad-Toh K."/>
            <person name="Birren B."/>
            <person name="Nusbaum C."/>
            <person name="Kahn D."/>
            <person name="Robinson-Rechavi M."/>
            <person name="Laudet V."/>
            <person name="Schachter V."/>
            <person name="Quetier F."/>
            <person name="Saurin W."/>
            <person name="Scarpelli C."/>
            <person name="Wincker P."/>
            <person name="Lander E.S."/>
            <person name="Weissenbach J."/>
            <person name="Roest Crollius H."/>
        </authorList>
    </citation>
    <scope>NUCLEOTIDE SEQUENCE [LARGE SCALE GENOMIC DNA]</scope>
</reference>
<sequence>MLVSSGSHERARGQKEVSVMAVGIMFAPARVCVLGLCLLGGLLQVLVQGEVFRMPHASSLFLRSKRANAYLIEEILQGNLERECYEELCTYEEAREFFEDTKHTEAFWARYHDGNQCEPNPCLHGGNCTDKREAFNCSCVAPFSGKTCELGARKPLPAASQSSRPGSPASDGLQCPTDGPTACQQVCTAFYRTFKCSCMPGFKLQSDKRSCLPEVEFPCGSLPVTSNGSASMCPHGNCPWQVSVVTSRGLELCGGVLLAPSAVLTAANCLHQLDDVQPRNLFVVPGNEKQYIPVASVNLHDRFRSGDPDYDLPTKDFCEKVLMHSGTKGITKRRGAGQTQELGYLTLDQCRGQLNVSHRLSNKMFCMRNKEAATGPDVLFDSFSKMEAGNSSKVQIAEAKPRRCTHLPPGTPVATVEQGTAYLTGLVKSPSSDCDARLVFTKISRYLSWIKMKLEKLRNDITPQISQFPSPY</sequence>
<dbReference type="InterPro" id="IPR000152">
    <property type="entry name" value="EGF-type_Asp/Asn_hydroxyl_site"/>
</dbReference>
<protein>
    <submittedName>
        <fullName evidence="17">Coagulation factor VII</fullName>
    </submittedName>
</protein>
<dbReference type="InterPro" id="IPR043504">
    <property type="entry name" value="Peptidase_S1_PA_chymotrypsin"/>
</dbReference>
<dbReference type="SMART" id="SM00179">
    <property type="entry name" value="EGF_CA"/>
    <property type="match status" value="2"/>
</dbReference>
<keyword evidence="13" id="KW-0812">Transmembrane</keyword>
<evidence type="ECO:0000256" key="1">
    <source>
        <dbReference type="ARBA" id="ARBA00004613"/>
    </source>
</evidence>
<dbReference type="FunCoup" id="H3CM81">
    <property type="interactions" value="9"/>
</dbReference>
<dbReference type="PROSITE" id="PS50998">
    <property type="entry name" value="GLA_2"/>
    <property type="match status" value="1"/>
</dbReference>
<dbReference type="InterPro" id="IPR017857">
    <property type="entry name" value="Coagulation_fac-like_Gla_dom"/>
</dbReference>